<gene>
    <name evidence="2" type="ORF">NDU88_006376</name>
</gene>
<feature type="region of interest" description="Disordered" evidence="1">
    <location>
        <begin position="162"/>
        <end position="211"/>
    </location>
</feature>
<dbReference type="EMBL" id="JANPWB010000010">
    <property type="protein sequence ID" value="KAJ1140015.1"/>
    <property type="molecule type" value="Genomic_DNA"/>
</dbReference>
<feature type="compositionally biased region" description="Basic and acidic residues" evidence="1">
    <location>
        <begin position="165"/>
        <end position="180"/>
    </location>
</feature>
<organism evidence="2 3">
    <name type="scientific">Pleurodeles waltl</name>
    <name type="common">Iberian ribbed newt</name>
    <dbReference type="NCBI Taxonomy" id="8319"/>
    <lineage>
        <taxon>Eukaryota</taxon>
        <taxon>Metazoa</taxon>
        <taxon>Chordata</taxon>
        <taxon>Craniata</taxon>
        <taxon>Vertebrata</taxon>
        <taxon>Euteleostomi</taxon>
        <taxon>Amphibia</taxon>
        <taxon>Batrachia</taxon>
        <taxon>Caudata</taxon>
        <taxon>Salamandroidea</taxon>
        <taxon>Salamandridae</taxon>
        <taxon>Pleurodelinae</taxon>
        <taxon>Pleurodeles</taxon>
    </lineage>
</organism>
<name>A0AAV7QNY0_PLEWA</name>
<dbReference type="AlphaFoldDB" id="A0AAV7QNY0"/>
<dbReference type="Proteomes" id="UP001066276">
    <property type="component" value="Chromosome 6"/>
</dbReference>
<keyword evidence="3" id="KW-1185">Reference proteome</keyword>
<accession>A0AAV7QNY0</accession>
<reference evidence="2" key="1">
    <citation type="journal article" date="2022" name="bioRxiv">
        <title>Sequencing and chromosome-scale assembly of the giantPleurodeles waltlgenome.</title>
        <authorList>
            <person name="Brown T."/>
            <person name="Elewa A."/>
            <person name="Iarovenko S."/>
            <person name="Subramanian E."/>
            <person name="Araus A.J."/>
            <person name="Petzold A."/>
            <person name="Susuki M."/>
            <person name="Suzuki K.-i.T."/>
            <person name="Hayashi T."/>
            <person name="Toyoda A."/>
            <person name="Oliveira C."/>
            <person name="Osipova E."/>
            <person name="Leigh N.D."/>
            <person name="Simon A."/>
            <person name="Yun M.H."/>
        </authorList>
    </citation>
    <scope>NUCLEOTIDE SEQUENCE</scope>
    <source>
        <strain evidence="2">20211129_DDA</strain>
        <tissue evidence="2">Liver</tissue>
    </source>
</reference>
<evidence type="ECO:0000313" key="2">
    <source>
        <dbReference type="EMBL" id="KAJ1140015.1"/>
    </source>
</evidence>
<proteinExistence type="predicted"/>
<evidence type="ECO:0000256" key="1">
    <source>
        <dbReference type="SAM" id="MobiDB-lite"/>
    </source>
</evidence>
<sequence>MRWPVEPGEGTVVSTCWSDRKHRDETREEERGVRHTTLVDAGAGWLASRLLTTSARCASGTRFAAAAASRCLPLLAGGKTAAENSSGSRKSRVSCFCGGRSRGLLLRSEVHGPGAVAAGSGRAVSVSFREQAGVTRTAACFFTSASGGPQLRRFAVTVRTTAWSGHKEKPEARSQKEHQRNTGVPEHQSTRAPEEHQRSTRGAPEGHQRRVWGCRPTLLPYGLVDRTCSNPSASRRTINQKDEIYEPLKAQTQGHRLMRETAKARALFESGAVAQTWRRDDVWMSEQRSSG</sequence>
<comment type="caution">
    <text evidence="2">The sequence shown here is derived from an EMBL/GenBank/DDBJ whole genome shotgun (WGS) entry which is preliminary data.</text>
</comment>
<evidence type="ECO:0000313" key="3">
    <source>
        <dbReference type="Proteomes" id="UP001066276"/>
    </source>
</evidence>
<protein>
    <submittedName>
        <fullName evidence="2">Uncharacterized protein</fullName>
    </submittedName>
</protein>
<feature type="compositionally biased region" description="Basic and acidic residues" evidence="1">
    <location>
        <begin position="188"/>
        <end position="208"/>
    </location>
</feature>